<evidence type="ECO:0000313" key="1">
    <source>
        <dbReference type="EMBL" id="OGG84925.1"/>
    </source>
</evidence>
<accession>A0A1F6FGE3</accession>
<dbReference type="STRING" id="1798525.A3G90_02545"/>
<comment type="caution">
    <text evidence="1">The sequence shown here is derived from an EMBL/GenBank/DDBJ whole genome shotgun (WGS) entry which is preliminary data.</text>
</comment>
<evidence type="ECO:0008006" key="3">
    <source>
        <dbReference type="Google" id="ProtNLM"/>
    </source>
</evidence>
<dbReference type="InterPro" id="IPR050275">
    <property type="entry name" value="PGM_Phosphatase"/>
</dbReference>
<reference evidence="1 2" key="1">
    <citation type="journal article" date="2016" name="Nat. Commun.">
        <title>Thousands of microbial genomes shed light on interconnected biogeochemical processes in an aquifer system.</title>
        <authorList>
            <person name="Anantharaman K."/>
            <person name="Brown C.T."/>
            <person name="Hug L.A."/>
            <person name="Sharon I."/>
            <person name="Castelle C.J."/>
            <person name="Probst A.J."/>
            <person name="Thomas B.C."/>
            <person name="Singh A."/>
            <person name="Wilkins M.J."/>
            <person name="Karaoz U."/>
            <person name="Brodie E.L."/>
            <person name="Williams K.H."/>
            <person name="Hubbard S.S."/>
            <person name="Banfield J.F."/>
        </authorList>
    </citation>
    <scope>NUCLEOTIDE SEQUENCE [LARGE SCALE GENOMIC DNA]</scope>
</reference>
<dbReference type="GO" id="GO:0016791">
    <property type="term" value="F:phosphatase activity"/>
    <property type="evidence" value="ECO:0007669"/>
    <property type="project" value="TreeGrafter"/>
</dbReference>
<dbReference type="SMART" id="SM00855">
    <property type="entry name" value="PGAM"/>
    <property type="match status" value="1"/>
</dbReference>
<evidence type="ECO:0000313" key="2">
    <source>
        <dbReference type="Proteomes" id="UP000177325"/>
    </source>
</evidence>
<dbReference type="AlphaFoldDB" id="A0A1F6FGE3"/>
<dbReference type="CDD" id="cd07067">
    <property type="entry name" value="HP_PGM_like"/>
    <property type="match status" value="1"/>
</dbReference>
<dbReference type="PANTHER" id="PTHR48100:SF1">
    <property type="entry name" value="HISTIDINE PHOSPHATASE FAMILY PROTEIN-RELATED"/>
    <property type="match status" value="1"/>
</dbReference>
<proteinExistence type="predicted"/>
<sequence>MDVYFVRHGQTDGNVARRHQHPETTLNEEGVQQAKRVAWEIAELRPTHIISSTHLRAVQTTQIIASYCENVIPDTHPAFEELKRPDWLVGNRYQSLTTLWYVWLWFLNVAQEGGESYQDLLLRVKTARTFLESLPNDARVVVVSHAVFTNIFLEHVCTDKPMSFWRAFRRFIAILKIRNTAILHLRHISTVPGVCGWRFIGGVSKHPKS</sequence>
<dbReference type="SUPFAM" id="SSF53254">
    <property type="entry name" value="Phosphoglycerate mutase-like"/>
    <property type="match status" value="1"/>
</dbReference>
<dbReference type="InterPro" id="IPR029033">
    <property type="entry name" value="His_PPase_superfam"/>
</dbReference>
<gene>
    <name evidence="1" type="ORF">A3G90_02545</name>
</gene>
<organism evidence="1 2">
    <name type="scientific">Candidatus Kaiserbacteria bacterium RIFCSPLOWO2_12_FULL_45_26</name>
    <dbReference type="NCBI Taxonomy" id="1798525"/>
    <lineage>
        <taxon>Bacteria</taxon>
        <taxon>Candidatus Kaiseribacteriota</taxon>
    </lineage>
</organism>
<dbReference type="EMBL" id="MFMM01000001">
    <property type="protein sequence ID" value="OGG84925.1"/>
    <property type="molecule type" value="Genomic_DNA"/>
</dbReference>
<dbReference type="InterPro" id="IPR013078">
    <property type="entry name" value="His_Pase_superF_clade-1"/>
</dbReference>
<dbReference type="Gene3D" id="3.40.50.1240">
    <property type="entry name" value="Phosphoglycerate mutase-like"/>
    <property type="match status" value="1"/>
</dbReference>
<dbReference type="Pfam" id="PF00300">
    <property type="entry name" value="His_Phos_1"/>
    <property type="match status" value="1"/>
</dbReference>
<name>A0A1F6FGE3_9BACT</name>
<dbReference type="GO" id="GO:0005737">
    <property type="term" value="C:cytoplasm"/>
    <property type="evidence" value="ECO:0007669"/>
    <property type="project" value="TreeGrafter"/>
</dbReference>
<dbReference type="Proteomes" id="UP000177325">
    <property type="component" value="Unassembled WGS sequence"/>
</dbReference>
<protein>
    <recommendedName>
        <fullName evidence="3">Phosphoglycerate mutase</fullName>
    </recommendedName>
</protein>
<dbReference type="PANTHER" id="PTHR48100">
    <property type="entry name" value="BROAD-SPECIFICITY PHOSPHATASE YOR283W-RELATED"/>
    <property type="match status" value="1"/>
</dbReference>